<protein>
    <submittedName>
        <fullName evidence="1">Uncharacterized protein</fullName>
    </submittedName>
</protein>
<reference evidence="1" key="2">
    <citation type="journal article" date="2015" name="Fish Shellfish Immunol.">
        <title>Early steps in the European eel (Anguilla anguilla)-Vibrio vulnificus interaction in the gills: Role of the RtxA13 toxin.</title>
        <authorList>
            <person name="Callol A."/>
            <person name="Pajuelo D."/>
            <person name="Ebbesson L."/>
            <person name="Teles M."/>
            <person name="MacKenzie S."/>
            <person name="Amaro C."/>
        </authorList>
    </citation>
    <scope>NUCLEOTIDE SEQUENCE</scope>
</reference>
<sequence>MCLCTGPSHISEICICTLSLREYMNSFWFIIAL</sequence>
<name>A0A0E9UG95_ANGAN</name>
<evidence type="ECO:0000313" key="1">
    <source>
        <dbReference type="EMBL" id="JAH64884.1"/>
    </source>
</evidence>
<organism evidence="1">
    <name type="scientific">Anguilla anguilla</name>
    <name type="common">European freshwater eel</name>
    <name type="synonym">Muraena anguilla</name>
    <dbReference type="NCBI Taxonomy" id="7936"/>
    <lineage>
        <taxon>Eukaryota</taxon>
        <taxon>Metazoa</taxon>
        <taxon>Chordata</taxon>
        <taxon>Craniata</taxon>
        <taxon>Vertebrata</taxon>
        <taxon>Euteleostomi</taxon>
        <taxon>Actinopterygii</taxon>
        <taxon>Neopterygii</taxon>
        <taxon>Teleostei</taxon>
        <taxon>Anguilliformes</taxon>
        <taxon>Anguillidae</taxon>
        <taxon>Anguilla</taxon>
    </lineage>
</organism>
<dbReference type="AlphaFoldDB" id="A0A0E9UG95"/>
<accession>A0A0E9UG95</accession>
<proteinExistence type="predicted"/>
<dbReference type="EMBL" id="GBXM01043693">
    <property type="protein sequence ID" value="JAH64884.1"/>
    <property type="molecule type" value="Transcribed_RNA"/>
</dbReference>
<reference evidence="1" key="1">
    <citation type="submission" date="2014-11" db="EMBL/GenBank/DDBJ databases">
        <authorList>
            <person name="Amaro Gonzalez C."/>
        </authorList>
    </citation>
    <scope>NUCLEOTIDE SEQUENCE</scope>
</reference>